<evidence type="ECO:0000313" key="1">
    <source>
        <dbReference type="EMBL" id="EFQ25892.1"/>
    </source>
</evidence>
<dbReference type="eggNOG" id="ENOG502R2ID">
    <property type="taxonomic scope" value="Eukaryota"/>
</dbReference>
<gene>
    <name evidence="1" type="ORF">GLRG_01036</name>
</gene>
<organism evidence="2">
    <name type="scientific">Colletotrichum graminicola (strain M1.001 / M2 / FGSC 10212)</name>
    <name type="common">Maize anthracnose fungus</name>
    <name type="synonym">Glomerella graminicola</name>
    <dbReference type="NCBI Taxonomy" id="645133"/>
    <lineage>
        <taxon>Eukaryota</taxon>
        <taxon>Fungi</taxon>
        <taxon>Dikarya</taxon>
        <taxon>Ascomycota</taxon>
        <taxon>Pezizomycotina</taxon>
        <taxon>Sordariomycetes</taxon>
        <taxon>Hypocreomycetidae</taxon>
        <taxon>Glomerellales</taxon>
        <taxon>Glomerellaceae</taxon>
        <taxon>Colletotrichum</taxon>
        <taxon>Colletotrichum graminicola species complex</taxon>
    </lineage>
</organism>
<proteinExistence type="predicted"/>
<dbReference type="VEuPathDB" id="FungiDB:GLRG_01036"/>
<keyword evidence="2" id="KW-1185">Reference proteome</keyword>
<protein>
    <submittedName>
        <fullName evidence="1">Uncharacterized protein</fullName>
    </submittedName>
</protein>
<dbReference type="GeneID" id="24406401"/>
<name>E3Q5C5_COLGM</name>
<dbReference type="OrthoDB" id="4845392at2759"/>
<dbReference type="RefSeq" id="XP_008089912.1">
    <property type="nucleotide sequence ID" value="XM_008091721.1"/>
</dbReference>
<dbReference type="HOGENOM" id="CLU_692623_0_0_1"/>
<reference evidence="2" key="1">
    <citation type="journal article" date="2012" name="Nat. Genet.">
        <title>Lifestyle transitions in plant pathogenic Colletotrichum fungi deciphered by genome and transcriptome analyses.</title>
        <authorList>
            <person name="O'Connell R.J."/>
            <person name="Thon M.R."/>
            <person name="Hacquard S."/>
            <person name="Amyotte S.G."/>
            <person name="Kleemann J."/>
            <person name="Torres M.F."/>
            <person name="Damm U."/>
            <person name="Buiate E.A."/>
            <person name="Epstein L."/>
            <person name="Alkan N."/>
            <person name="Altmueller J."/>
            <person name="Alvarado-Balderrama L."/>
            <person name="Bauser C.A."/>
            <person name="Becker C."/>
            <person name="Birren B.W."/>
            <person name="Chen Z."/>
            <person name="Choi J."/>
            <person name="Crouch J.A."/>
            <person name="Duvick J.P."/>
            <person name="Farman M.A."/>
            <person name="Gan P."/>
            <person name="Heiman D."/>
            <person name="Henrissat B."/>
            <person name="Howard R.J."/>
            <person name="Kabbage M."/>
            <person name="Koch C."/>
            <person name="Kracher B."/>
            <person name="Kubo Y."/>
            <person name="Law A.D."/>
            <person name="Lebrun M.-H."/>
            <person name="Lee Y.-H."/>
            <person name="Miyara I."/>
            <person name="Moore N."/>
            <person name="Neumann U."/>
            <person name="Nordstroem K."/>
            <person name="Panaccione D.G."/>
            <person name="Panstruga R."/>
            <person name="Place M."/>
            <person name="Proctor R.H."/>
            <person name="Prusky D."/>
            <person name="Rech G."/>
            <person name="Reinhardt R."/>
            <person name="Rollins J.A."/>
            <person name="Rounsley S."/>
            <person name="Schardl C.L."/>
            <person name="Schwartz D.C."/>
            <person name="Shenoy N."/>
            <person name="Shirasu K."/>
            <person name="Sikhakolli U.R."/>
            <person name="Stueber K."/>
            <person name="Sukno S.A."/>
            <person name="Sweigard J.A."/>
            <person name="Takano Y."/>
            <person name="Takahara H."/>
            <person name="Trail F."/>
            <person name="van der Does H.C."/>
            <person name="Voll L.M."/>
            <person name="Will I."/>
            <person name="Young S."/>
            <person name="Zeng Q."/>
            <person name="Zhang J."/>
            <person name="Zhou S."/>
            <person name="Dickman M.B."/>
            <person name="Schulze-Lefert P."/>
            <person name="Ver Loren van Themaat E."/>
            <person name="Ma L.-J."/>
            <person name="Vaillancourt L.J."/>
        </authorList>
    </citation>
    <scope>NUCLEOTIDE SEQUENCE [LARGE SCALE GENOMIC DNA]</scope>
    <source>
        <strain evidence="2">M1.001 / M2 / FGSC 10212</strain>
    </source>
</reference>
<sequence>MASHVLAEGSMAIETGGTDKVVNNAAPDIISTVRNSNLLARDDVPPHDCEDILRRVITPEIDCSYSWENCGFDNHLEYRIRINAIGKTSPKWCEMMFHLVQRAINYHIRQEECDRTYRSNENGNGMVVVLTLPKPIAKFGEWRLRVEQAIKDNFCAGGPKLTYWVNERCYRTSICRHRWWKRSLGELSGNLPEVMSPAREIEPAFFSYAAPITATTVSVEPTTTNIVPRDEPPAIIVNQAAMAADSGVHSKIEEDVRPVGKCPDYTDVQHGCGSVDRSLISSVGVHCSYNRGQGNNINQLDYKVTINPTGQNTACWCDRLLAAVRARCPQGQADWAYPLLKCNTEHILTELGKGIHVNFHSNAWVAGKDNRECIKAAIESTTCGIATHFDRGGCFENH</sequence>
<accession>E3Q5C5</accession>
<dbReference type="AlphaFoldDB" id="E3Q5C5"/>
<dbReference type="Proteomes" id="UP000008782">
    <property type="component" value="Unassembled WGS sequence"/>
</dbReference>
<evidence type="ECO:0000313" key="2">
    <source>
        <dbReference type="Proteomes" id="UP000008782"/>
    </source>
</evidence>
<dbReference type="EMBL" id="GG697333">
    <property type="protein sequence ID" value="EFQ25892.1"/>
    <property type="molecule type" value="Genomic_DNA"/>
</dbReference>